<feature type="non-terminal residue" evidence="2">
    <location>
        <position position="75"/>
    </location>
</feature>
<evidence type="ECO:0000259" key="1">
    <source>
        <dbReference type="Pfam" id="PF16363"/>
    </source>
</evidence>
<dbReference type="PANTHER" id="PTHR43000">
    <property type="entry name" value="DTDP-D-GLUCOSE 4,6-DEHYDRATASE-RELATED"/>
    <property type="match status" value="1"/>
</dbReference>
<dbReference type="GO" id="GO:0008460">
    <property type="term" value="F:dTDP-glucose 4,6-dehydratase activity"/>
    <property type="evidence" value="ECO:0007669"/>
    <property type="project" value="UniProtKB-EC"/>
</dbReference>
<reference evidence="2" key="1">
    <citation type="submission" date="2019-03" db="EMBL/GenBank/DDBJ databases">
        <title>Single cell metagenomics reveals metabolic interactions within the superorganism composed of flagellate Streblomastix strix and complex community of Bacteroidetes bacteria on its surface.</title>
        <authorList>
            <person name="Treitli S.C."/>
            <person name="Kolisko M."/>
            <person name="Husnik F."/>
            <person name="Keeling P."/>
            <person name="Hampl V."/>
        </authorList>
    </citation>
    <scope>NUCLEOTIDE SEQUENCE</scope>
    <source>
        <strain evidence="2">STM</strain>
    </source>
</reference>
<dbReference type="InterPro" id="IPR036291">
    <property type="entry name" value="NAD(P)-bd_dom_sf"/>
</dbReference>
<keyword evidence="2" id="KW-0456">Lyase</keyword>
<sequence>MKTYLVTGAAGFIGANYVKYILAKHDDIKVVILDLLTYAGNYGTIATDIDNERCFFVKGDICDTSLIEQLFSEYR</sequence>
<feature type="domain" description="NAD(P)-binding" evidence="1">
    <location>
        <begin position="5"/>
        <end position="74"/>
    </location>
</feature>
<dbReference type="EC" id="4.2.1.46" evidence="2"/>
<accession>A0A5J4PJG4</accession>
<dbReference type="SUPFAM" id="SSF51735">
    <property type="entry name" value="NAD(P)-binding Rossmann-fold domains"/>
    <property type="match status" value="1"/>
</dbReference>
<comment type="caution">
    <text evidence="2">The sequence shown here is derived from an EMBL/GenBank/DDBJ whole genome shotgun (WGS) entry which is preliminary data.</text>
</comment>
<gene>
    <name evidence="2" type="ORF">EZS27_039475</name>
</gene>
<organism evidence="2">
    <name type="scientific">termite gut metagenome</name>
    <dbReference type="NCBI Taxonomy" id="433724"/>
    <lineage>
        <taxon>unclassified sequences</taxon>
        <taxon>metagenomes</taxon>
        <taxon>organismal metagenomes</taxon>
    </lineage>
</organism>
<dbReference type="EMBL" id="SNRY01008211">
    <property type="protein sequence ID" value="KAA6308951.1"/>
    <property type="molecule type" value="Genomic_DNA"/>
</dbReference>
<proteinExistence type="predicted"/>
<dbReference type="InterPro" id="IPR016040">
    <property type="entry name" value="NAD(P)-bd_dom"/>
</dbReference>
<evidence type="ECO:0000313" key="2">
    <source>
        <dbReference type="EMBL" id="KAA6308951.1"/>
    </source>
</evidence>
<dbReference type="AlphaFoldDB" id="A0A5J4PJG4"/>
<dbReference type="Pfam" id="PF16363">
    <property type="entry name" value="GDP_Man_Dehyd"/>
    <property type="match status" value="1"/>
</dbReference>
<name>A0A5J4PJG4_9ZZZZ</name>
<protein>
    <submittedName>
        <fullName evidence="2">dTDP-glucose 4 6-dehydratase 2</fullName>
        <ecNumber evidence="2">4.2.1.46</ecNumber>
    </submittedName>
</protein>
<dbReference type="Gene3D" id="3.40.50.720">
    <property type="entry name" value="NAD(P)-binding Rossmann-like Domain"/>
    <property type="match status" value="1"/>
</dbReference>